<accession>A0A6J4T1N1</accession>
<keyword evidence="6" id="KW-0547">Nucleotide-binding</keyword>
<evidence type="ECO:0000313" key="6">
    <source>
        <dbReference type="EMBL" id="CAA9510880.1"/>
    </source>
</evidence>
<comment type="subcellular location">
    <subcellularLocation>
        <location evidence="1">Cell membrane</location>
        <topology evidence="1">Multi-pass membrane protein</topology>
    </subcellularLocation>
</comment>
<dbReference type="EMBL" id="CADCVX010000313">
    <property type="protein sequence ID" value="CAA9510880.1"/>
    <property type="molecule type" value="Genomic_DNA"/>
</dbReference>
<reference evidence="6" key="1">
    <citation type="submission" date="2020-02" db="EMBL/GenBank/DDBJ databases">
        <authorList>
            <person name="Meier V. D."/>
        </authorList>
    </citation>
    <scope>NUCLEOTIDE SEQUENCE</scope>
    <source>
        <strain evidence="6">AVDCRST_MAG91</strain>
    </source>
</reference>
<dbReference type="GO" id="GO:0005886">
    <property type="term" value="C:plasma membrane"/>
    <property type="evidence" value="ECO:0007669"/>
    <property type="project" value="UniProtKB-SubCell"/>
</dbReference>
<dbReference type="GO" id="GO:0005524">
    <property type="term" value="F:ATP binding"/>
    <property type="evidence" value="ECO:0007669"/>
    <property type="project" value="UniProtKB-KW"/>
</dbReference>
<dbReference type="InterPro" id="IPR036640">
    <property type="entry name" value="ABC1_TM_sf"/>
</dbReference>
<evidence type="ECO:0000256" key="2">
    <source>
        <dbReference type="ARBA" id="ARBA00022692"/>
    </source>
</evidence>
<keyword evidence="2 5" id="KW-0812">Transmembrane</keyword>
<organism evidence="6">
    <name type="scientific">uncultured Sphingomonadaceae bacterium</name>
    <dbReference type="NCBI Taxonomy" id="169976"/>
    <lineage>
        <taxon>Bacteria</taxon>
        <taxon>Pseudomonadati</taxon>
        <taxon>Pseudomonadota</taxon>
        <taxon>Alphaproteobacteria</taxon>
        <taxon>Sphingomonadales</taxon>
        <taxon>Sphingomonadaceae</taxon>
        <taxon>environmental samples</taxon>
    </lineage>
</organism>
<keyword evidence="4 5" id="KW-0472">Membrane</keyword>
<sequence length="103" mass="10923">MSAGETKVNGRGEAGWGAMRRFLPYLWPAGEPTLRARVVLSFAMVLVSICITTLIMPLAFGEAVNRMTAGMEAAATIAIALVAAYAGARFGGVLFDNLRNALF</sequence>
<name>A0A6J4T1N1_9SPHN</name>
<protein>
    <submittedName>
        <fullName evidence="6">Efflux ABC transporter, permease/ATP-binding protein mlr7818</fullName>
    </submittedName>
</protein>
<feature type="transmembrane region" description="Helical" evidence="5">
    <location>
        <begin position="38"/>
        <end position="61"/>
    </location>
</feature>
<evidence type="ECO:0000256" key="3">
    <source>
        <dbReference type="ARBA" id="ARBA00022989"/>
    </source>
</evidence>
<keyword evidence="3 5" id="KW-1133">Transmembrane helix</keyword>
<keyword evidence="6" id="KW-0067">ATP-binding</keyword>
<feature type="transmembrane region" description="Helical" evidence="5">
    <location>
        <begin position="73"/>
        <end position="95"/>
    </location>
</feature>
<evidence type="ECO:0000256" key="4">
    <source>
        <dbReference type="ARBA" id="ARBA00023136"/>
    </source>
</evidence>
<dbReference type="Gene3D" id="1.20.1560.10">
    <property type="entry name" value="ABC transporter type 1, transmembrane domain"/>
    <property type="match status" value="1"/>
</dbReference>
<gene>
    <name evidence="6" type="ORF">AVDCRST_MAG91-1625</name>
</gene>
<evidence type="ECO:0000256" key="5">
    <source>
        <dbReference type="SAM" id="Phobius"/>
    </source>
</evidence>
<dbReference type="AlphaFoldDB" id="A0A6J4T1N1"/>
<evidence type="ECO:0000256" key="1">
    <source>
        <dbReference type="ARBA" id="ARBA00004651"/>
    </source>
</evidence>
<proteinExistence type="predicted"/>
<feature type="non-terminal residue" evidence="6">
    <location>
        <position position="103"/>
    </location>
</feature>